<proteinExistence type="inferred from homology"/>
<evidence type="ECO:0000259" key="8">
    <source>
        <dbReference type="PROSITE" id="PS50928"/>
    </source>
</evidence>
<dbReference type="GO" id="GO:0005315">
    <property type="term" value="F:phosphate transmembrane transporter activity"/>
    <property type="evidence" value="ECO:0007669"/>
    <property type="project" value="InterPro"/>
</dbReference>
<keyword evidence="4 5" id="KW-0472">Membrane</keyword>
<dbReference type="KEGG" id="agv:OJF2_54700"/>
<feature type="transmembrane region" description="Helical" evidence="5">
    <location>
        <begin position="138"/>
        <end position="161"/>
    </location>
</feature>
<dbReference type="Proteomes" id="UP000324233">
    <property type="component" value="Chromosome"/>
</dbReference>
<evidence type="ECO:0000313" key="10">
    <source>
        <dbReference type="Proteomes" id="UP000324233"/>
    </source>
</evidence>
<evidence type="ECO:0000313" key="9">
    <source>
        <dbReference type="EMBL" id="QEH36885.1"/>
    </source>
</evidence>
<feature type="domain" description="ABC transmembrane type-1" evidence="8">
    <location>
        <begin position="101"/>
        <end position="317"/>
    </location>
</feature>
<keyword evidence="3 5" id="KW-1133">Transmembrane helix</keyword>
<keyword evidence="10" id="KW-1185">Reference proteome</keyword>
<reference evidence="9 10" key="1">
    <citation type="submission" date="2019-08" db="EMBL/GenBank/DDBJ databases">
        <title>Deep-cultivation of Planctomycetes and their phenomic and genomic characterization uncovers novel biology.</title>
        <authorList>
            <person name="Wiegand S."/>
            <person name="Jogler M."/>
            <person name="Boedeker C."/>
            <person name="Pinto D."/>
            <person name="Vollmers J."/>
            <person name="Rivas-Marin E."/>
            <person name="Kohn T."/>
            <person name="Peeters S.H."/>
            <person name="Heuer A."/>
            <person name="Rast P."/>
            <person name="Oberbeckmann S."/>
            <person name="Bunk B."/>
            <person name="Jeske O."/>
            <person name="Meyerdierks A."/>
            <person name="Storesund J.E."/>
            <person name="Kallscheuer N."/>
            <person name="Luecker S."/>
            <person name="Lage O.M."/>
            <person name="Pohl T."/>
            <person name="Merkel B.J."/>
            <person name="Hornburger P."/>
            <person name="Mueller R.-W."/>
            <person name="Bruemmer F."/>
            <person name="Labrenz M."/>
            <person name="Spormann A.M."/>
            <person name="Op den Camp H."/>
            <person name="Overmann J."/>
            <person name="Amann R."/>
            <person name="Jetten M.S.M."/>
            <person name="Mascher T."/>
            <person name="Medema M.H."/>
            <person name="Devos D.P."/>
            <person name="Kaster A.-K."/>
            <person name="Ovreas L."/>
            <person name="Rohde M."/>
            <person name="Galperin M.Y."/>
            <person name="Jogler C."/>
        </authorList>
    </citation>
    <scope>NUCLEOTIDE SEQUENCE [LARGE SCALE GENOMIC DNA]</scope>
    <source>
        <strain evidence="9 10">OJF2</strain>
    </source>
</reference>
<dbReference type="InterPro" id="IPR035906">
    <property type="entry name" value="MetI-like_sf"/>
</dbReference>
<dbReference type="InterPro" id="IPR011864">
    <property type="entry name" value="Phosphate_PstC"/>
</dbReference>
<sequence length="329" mass="34863">MPIAERETSPPRDDPPPVAIPAEDHWAGHSPRQAILESAISFLLAAAALLTVLTTAGIILVLTVQSVQFFVNSHVGILEFLLGAELKPEADPPKFGILPLVWGTFAIALGSSCIALPIGLLSAIYLSEYAPRRLRKVLKPALELLAGIPTIVYGYLALLLITPVIKAVMAPLGVRVPQFNALSACIVVGIMIIPLVSSLSEDVLSAVPRGLREAAYGLGATKFEVSTRVVLPAALSGVVASFILAISRAVGETMAVVLAAGMLPQITLSPLESVETMTTYIVQVISGEASYGSSKYLSLFAVGLSLFIITLVLNIISGLVLRRYREVYQ</sequence>
<dbReference type="Gene3D" id="1.10.3720.10">
    <property type="entry name" value="MetI-like"/>
    <property type="match status" value="1"/>
</dbReference>
<comment type="subcellular location">
    <subcellularLocation>
        <location evidence="1 5">Cell membrane</location>
        <topology evidence="1 5">Multi-pass membrane protein</topology>
    </subcellularLocation>
</comment>
<dbReference type="CDD" id="cd06261">
    <property type="entry name" value="TM_PBP2"/>
    <property type="match status" value="1"/>
</dbReference>
<protein>
    <recommendedName>
        <fullName evidence="6">Phosphate transport system permease protein</fullName>
    </recommendedName>
</protein>
<keyword evidence="6" id="KW-1003">Cell membrane</keyword>
<keyword evidence="6" id="KW-0592">Phosphate transport</keyword>
<name>A0A5B9W9W8_9BACT</name>
<dbReference type="PANTHER" id="PTHR42727:SF1">
    <property type="entry name" value="PHOSPHATE TRANSPORT SYSTEM PERMEASE"/>
    <property type="match status" value="1"/>
</dbReference>
<gene>
    <name evidence="9" type="primary">pstC</name>
    <name evidence="9" type="ORF">OJF2_54700</name>
</gene>
<dbReference type="AlphaFoldDB" id="A0A5B9W9W8"/>
<feature type="transmembrane region" description="Helical" evidence="5">
    <location>
        <begin position="42"/>
        <end position="64"/>
    </location>
</feature>
<evidence type="ECO:0000256" key="4">
    <source>
        <dbReference type="ARBA" id="ARBA00023136"/>
    </source>
</evidence>
<feature type="transmembrane region" description="Helical" evidence="5">
    <location>
        <begin position="225"/>
        <end position="246"/>
    </location>
</feature>
<organism evidence="9 10">
    <name type="scientific">Aquisphaera giovannonii</name>
    <dbReference type="NCBI Taxonomy" id="406548"/>
    <lineage>
        <taxon>Bacteria</taxon>
        <taxon>Pseudomonadati</taxon>
        <taxon>Planctomycetota</taxon>
        <taxon>Planctomycetia</taxon>
        <taxon>Isosphaerales</taxon>
        <taxon>Isosphaeraceae</taxon>
        <taxon>Aquisphaera</taxon>
    </lineage>
</organism>
<dbReference type="Pfam" id="PF00528">
    <property type="entry name" value="BPD_transp_1"/>
    <property type="match status" value="1"/>
</dbReference>
<dbReference type="GO" id="GO:0005886">
    <property type="term" value="C:plasma membrane"/>
    <property type="evidence" value="ECO:0007669"/>
    <property type="project" value="UniProtKB-SubCell"/>
</dbReference>
<dbReference type="NCBIfam" id="TIGR02138">
    <property type="entry name" value="phosphate_pstC"/>
    <property type="match status" value="1"/>
</dbReference>
<keyword evidence="2 5" id="KW-0812">Transmembrane</keyword>
<feature type="transmembrane region" description="Helical" evidence="5">
    <location>
        <begin position="181"/>
        <end position="204"/>
    </location>
</feature>
<feature type="compositionally biased region" description="Basic and acidic residues" evidence="7">
    <location>
        <begin position="1"/>
        <end position="15"/>
    </location>
</feature>
<dbReference type="InterPro" id="IPR000515">
    <property type="entry name" value="MetI-like"/>
</dbReference>
<dbReference type="SUPFAM" id="SSF161098">
    <property type="entry name" value="MetI-like"/>
    <property type="match status" value="1"/>
</dbReference>
<feature type="transmembrane region" description="Helical" evidence="5">
    <location>
        <begin position="296"/>
        <end position="321"/>
    </location>
</feature>
<evidence type="ECO:0000256" key="2">
    <source>
        <dbReference type="ARBA" id="ARBA00022692"/>
    </source>
</evidence>
<evidence type="ECO:0000256" key="7">
    <source>
        <dbReference type="SAM" id="MobiDB-lite"/>
    </source>
</evidence>
<evidence type="ECO:0000256" key="5">
    <source>
        <dbReference type="RuleBase" id="RU363032"/>
    </source>
</evidence>
<comment type="function">
    <text evidence="6">Part of the binding-protein-dependent transport system for phosphate; probably responsible for the translocation of the substrate across the membrane.</text>
</comment>
<comment type="similarity">
    <text evidence="6">Belongs to the binding-protein-dependent transport system permease family. CysTW subfamily.</text>
</comment>
<accession>A0A5B9W9W8</accession>
<evidence type="ECO:0000256" key="3">
    <source>
        <dbReference type="ARBA" id="ARBA00022989"/>
    </source>
</evidence>
<dbReference type="EMBL" id="CP042997">
    <property type="protein sequence ID" value="QEH36885.1"/>
    <property type="molecule type" value="Genomic_DNA"/>
</dbReference>
<dbReference type="PANTHER" id="PTHR42727">
    <property type="entry name" value="PHOSPHATE TRANSPORT SYSTEM PERMEASE PROTEIN"/>
    <property type="match status" value="1"/>
</dbReference>
<evidence type="ECO:0000256" key="6">
    <source>
        <dbReference type="RuleBase" id="RU363054"/>
    </source>
</evidence>
<evidence type="ECO:0000256" key="1">
    <source>
        <dbReference type="ARBA" id="ARBA00004651"/>
    </source>
</evidence>
<dbReference type="GO" id="GO:0006817">
    <property type="term" value="P:phosphate ion transport"/>
    <property type="evidence" value="ECO:0007669"/>
    <property type="project" value="UniProtKB-KW"/>
</dbReference>
<keyword evidence="5" id="KW-0813">Transport</keyword>
<feature type="transmembrane region" description="Helical" evidence="5">
    <location>
        <begin position="100"/>
        <end position="126"/>
    </location>
</feature>
<feature type="region of interest" description="Disordered" evidence="7">
    <location>
        <begin position="1"/>
        <end position="23"/>
    </location>
</feature>
<dbReference type="PROSITE" id="PS50928">
    <property type="entry name" value="ABC_TM1"/>
    <property type="match status" value="1"/>
</dbReference>